<evidence type="ECO:0000256" key="1">
    <source>
        <dbReference type="ARBA" id="ARBA00022450"/>
    </source>
</evidence>
<dbReference type="InterPro" id="IPR036736">
    <property type="entry name" value="ACP-like_sf"/>
</dbReference>
<name>A0ABX7UWM4_9GAMM</name>
<dbReference type="Pfam" id="PF00550">
    <property type="entry name" value="PP-binding"/>
    <property type="match status" value="1"/>
</dbReference>
<keyword evidence="2" id="KW-0597">Phosphoprotein</keyword>
<evidence type="ECO:0000313" key="4">
    <source>
        <dbReference type="EMBL" id="QTF08737.1"/>
    </source>
</evidence>
<dbReference type="InterPro" id="IPR006162">
    <property type="entry name" value="Ppantetheine_attach_site"/>
</dbReference>
<evidence type="ECO:0000313" key="5">
    <source>
        <dbReference type="Proteomes" id="UP000671960"/>
    </source>
</evidence>
<dbReference type="InterPro" id="IPR009081">
    <property type="entry name" value="PP-bd_ACP"/>
</dbReference>
<dbReference type="PROSITE" id="PS50075">
    <property type="entry name" value="CARRIER"/>
    <property type="match status" value="1"/>
</dbReference>
<dbReference type="Gene3D" id="1.10.1200.10">
    <property type="entry name" value="ACP-like"/>
    <property type="match status" value="1"/>
</dbReference>
<dbReference type="RefSeq" id="WP_208227076.1">
    <property type="nucleotide sequence ID" value="NZ_CP050854.1"/>
</dbReference>
<dbReference type="SUPFAM" id="SSF47336">
    <property type="entry name" value="ACP-like"/>
    <property type="match status" value="1"/>
</dbReference>
<accession>A0ABX7UWM4</accession>
<gene>
    <name evidence="4" type="ORF">HC231_13115</name>
</gene>
<reference evidence="4 5" key="1">
    <citation type="submission" date="2020-03" db="EMBL/GenBank/DDBJ databases">
        <authorList>
            <person name="Bakhshi Ganjeh M."/>
        </authorList>
    </citation>
    <scope>NUCLEOTIDE SEQUENCE [LARGE SCALE GENOMIC DNA]</scope>
    <source>
        <strain evidence="5">Iran 50</strain>
    </source>
</reference>
<evidence type="ECO:0000256" key="2">
    <source>
        <dbReference type="ARBA" id="ARBA00022553"/>
    </source>
</evidence>
<dbReference type="EMBL" id="CP050854">
    <property type="protein sequence ID" value="QTF08737.1"/>
    <property type="molecule type" value="Genomic_DNA"/>
</dbReference>
<protein>
    <recommendedName>
        <fullName evidence="3">Carrier domain-containing protein</fullName>
    </recommendedName>
</protein>
<keyword evidence="1" id="KW-0596">Phosphopantetheine</keyword>
<keyword evidence="5" id="KW-1185">Reference proteome</keyword>
<sequence>MNRQMTLPAFNAAELKELLLQKLDVSDEEFDEHENLFDYGLDSVDVMALIACLKAHGIEVSFIDMVREPTFSAWRKLVGV</sequence>
<feature type="domain" description="Carrier" evidence="3">
    <location>
        <begin position="9"/>
        <end position="80"/>
    </location>
</feature>
<dbReference type="Proteomes" id="UP000671960">
    <property type="component" value="Chromosome"/>
</dbReference>
<evidence type="ECO:0000259" key="3">
    <source>
        <dbReference type="PROSITE" id="PS50075"/>
    </source>
</evidence>
<dbReference type="PROSITE" id="PS00012">
    <property type="entry name" value="PHOSPHOPANTETHEINE"/>
    <property type="match status" value="1"/>
</dbReference>
<organism evidence="4 5">
    <name type="scientific">Brenneria izadpanahii</name>
    <dbReference type="NCBI Taxonomy" id="2722756"/>
    <lineage>
        <taxon>Bacteria</taxon>
        <taxon>Pseudomonadati</taxon>
        <taxon>Pseudomonadota</taxon>
        <taxon>Gammaproteobacteria</taxon>
        <taxon>Enterobacterales</taxon>
        <taxon>Pectobacteriaceae</taxon>
        <taxon>Brenneria</taxon>
    </lineage>
</organism>
<proteinExistence type="predicted"/>